<sequence length="303" mass="33663">MAFSLPYELVDLIVSSVSGHDEAGEESKEKKRDHRSLCLVSSIFYRSAHPRLYRTISLAGTCELDLLRRTLVEQPGLGAAIRHLWVSSNRGAVSGGQQQKLQRGETLIKDAIWPSLTRLQEAAWITTDEQAGGFRIGHAVSVHGKESETDEALLHYHLVLPSLEAWVHTLLRSIARGEQGTLVSVTITFYPGLVLDDDKLEHLLRRILSLLSESHPPAKLTVLVGHDSVALGSRLRRMDRSRTISQAARRIGDERLIVEGANGFAFGLPGGKGLQDDVVEYTQSGWRTRIQARKHERKGTNNM</sequence>
<dbReference type="AlphaFoldDB" id="A0A316YHH5"/>
<evidence type="ECO:0000313" key="2">
    <source>
        <dbReference type="Proteomes" id="UP000245768"/>
    </source>
</evidence>
<protein>
    <submittedName>
        <fullName evidence="1">Uncharacterized protein</fullName>
    </submittedName>
</protein>
<reference evidence="1 2" key="1">
    <citation type="journal article" date="2018" name="Mol. Biol. Evol.">
        <title>Broad Genomic Sampling Reveals a Smut Pathogenic Ancestry of the Fungal Clade Ustilaginomycotina.</title>
        <authorList>
            <person name="Kijpornyongpan T."/>
            <person name="Mondo S.J."/>
            <person name="Barry K."/>
            <person name="Sandor L."/>
            <person name="Lee J."/>
            <person name="Lipzen A."/>
            <person name="Pangilinan J."/>
            <person name="LaButti K."/>
            <person name="Hainaut M."/>
            <person name="Henrissat B."/>
            <person name="Grigoriev I.V."/>
            <person name="Spatafora J.W."/>
            <person name="Aime M.C."/>
        </authorList>
    </citation>
    <scope>NUCLEOTIDE SEQUENCE [LARGE SCALE GENOMIC DNA]</scope>
    <source>
        <strain evidence="1 2">MCA 4198</strain>
    </source>
</reference>
<keyword evidence="2" id="KW-1185">Reference proteome</keyword>
<dbReference type="InParanoid" id="A0A316YHH5"/>
<proteinExistence type="predicted"/>
<evidence type="ECO:0000313" key="1">
    <source>
        <dbReference type="EMBL" id="PWN88526.1"/>
    </source>
</evidence>
<dbReference type="OrthoDB" id="2549313at2759"/>
<name>A0A316YHH5_9BASI</name>
<dbReference type="Proteomes" id="UP000245768">
    <property type="component" value="Unassembled WGS sequence"/>
</dbReference>
<gene>
    <name evidence="1" type="ORF">FA10DRAFT_268711</name>
</gene>
<accession>A0A316YHH5</accession>
<dbReference type="RefSeq" id="XP_025375724.1">
    <property type="nucleotide sequence ID" value="XM_025522441.1"/>
</dbReference>
<dbReference type="EMBL" id="KZ819638">
    <property type="protein sequence ID" value="PWN88526.1"/>
    <property type="molecule type" value="Genomic_DNA"/>
</dbReference>
<organism evidence="1 2">
    <name type="scientific">Acaromyces ingoldii</name>
    <dbReference type="NCBI Taxonomy" id="215250"/>
    <lineage>
        <taxon>Eukaryota</taxon>
        <taxon>Fungi</taxon>
        <taxon>Dikarya</taxon>
        <taxon>Basidiomycota</taxon>
        <taxon>Ustilaginomycotina</taxon>
        <taxon>Exobasidiomycetes</taxon>
        <taxon>Exobasidiales</taxon>
        <taxon>Cryptobasidiaceae</taxon>
        <taxon>Acaromyces</taxon>
    </lineage>
</organism>
<dbReference type="GeneID" id="37044357"/>